<dbReference type="PANTHER" id="PTHR42732">
    <property type="entry name" value="BETA-GALACTOSIDASE"/>
    <property type="match status" value="1"/>
</dbReference>
<evidence type="ECO:0000313" key="8">
    <source>
        <dbReference type="EMBL" id="HIR58128.1"/>
    </source>
</evidence>
<evidence type="ECO:0000259" key="7">
    <source>
        <dbReference type="Pfam" id="PF18565"/>
    </source>
</evidence>
<dbReference type="InterPro" id="IPR040605">
    <property type="entry name" value="Glyco_hydro2_dom5"/>
</dbReference>
<evidence type="ECO:0000259" key="4">
    <source>
        <dbReference type="Pfam" id="PF00703"/>
    </source>
</evidence>
<dbReference type="InterPro" id="IPR036156">
    <property type="entry name" value="Beta-gal/glucu_dom_sf"/>
</dbReference>
<dbReference type="InterPro" id="IPR032311">
    <property type="entry name" value="DUF4982"/>
</dbReference>
<reference evidence="8" key="2">
    <citation type="journal article" date="2021" name="PeerJ">
        <title>Extensive microbial diversity within the chicken gut microbiome revealed by metagenomics and culture.</title>
        <authorList>
            <person name="Gilroy R."/>
            <person name="Ravi A."/>
            <person name="Getino M."/>
            <person name="Pursley I."/>
            <person name="Horton D.L."/>
            <person name="Alikhan N.F."/>
            <person name="Baker D."/>
            <person name="Gharbi K."/>
            <person name="Hall N."/>
            <person name="Watson M."/>
            <person name="Adriaenssens E.M."/>
            <person name="Foster-Nyarko E."/>
            <person name="Jarju S."/>
            <person name="Secka A."/>
            <person name="Antonio M."/>
            <person name="Oren A."/>
            <person name="Chaudhuri R.R."/>
            <person name="La Ragione R."/>
            <person name="Hildebrand F."/>
            <person name="Pallen M.J."/>
        </authorList>
    </citation>
    <scope>NUCLEOTIDE SEQUENCE</scope>
    <source>
        <strain evidence="8">ChiSjej1B19-7085</strain>
    </source>
</reference>
<comment type="caution">
    <text evidence="8">The sequence shown here is derived from an EMBL/GenBank/DDBJ whole genome shotgun (WGS) entry which is preliminary data.</text>
</comment>
<sequence length="801" mass="89754">MERKVSMRIIPFNTDWIRHTKEYKPWEKPVSGDRVDLPDDFIIDQPRSPSAPGGPRTGFFPDGSAVYEKLFEAPADWQGKTVFLYLDGAYMNTRITFNEETVAQHPYGYTPITVDLTPNLRFDIPNRLSISVQGNQPSSRWYSGAGIYREVSLWVGEPCCLDPHGLFITTPAVERDRAEVEVKAEAINAASCDREAVLEVQLLYGGEIRARASEKLLLRRGERVPYSMRLSLPSPALWDDVSPNLYDAVVTLSAEGQEPDSIVRKIGVRKIEISAADGLRINGRKLKLRGGCIHHDNGILGARALPRAEERKLENLKDAGFNAIRTAHNPPSEALLDACDRLGIFVLDEFFDCWRMGKTGGDYHLWFDDWWQRDIDAVIRRDRNHPCIYCWSFGNEIREANGSGDGSCSRDGVRLVKAQAEFIRSLDPTRPVTCGGMFLPRSLACGPIGYPSIRTSVYNTDADQAAWFGEMVDQLDIVSLNYSFQHYGRFHELFPDKPLQGSETLGIETWGNREAVRSRDYVIGDFVWTAHDNLGEAGAGRSYWDPEEGKGGLMAGYPWLSCFQGDLALDGERLPRSHYRKVLWGLDRGIHLFSAHPADTGRVLYGTGFHWHRVWPRWTYPEEYIGKPVQVEAYADCDEVEFFINGNFCGRAVPEKMIASVTIPYQPGELRAVAFRDGRPAAEDTLTTTGSVHAIMLEPDRRELRADGMDLCYVGITLADKDGRRVYGEDRELSAFLNGPGTLAGFGSNNPCTQENFGTGRRVTWNGRAMLVLRAGHEPGVLDLTVSAPGMSTQLLRIRTV</sequence>
<proteinExistence type="inferred from homology"/>
<dbReference type="InterPro" id="IPR006101">
    <property type="entry name" value="Glyco_hydro_2"/>
</dbReference>
<dbReference type="Gene3D" id="2.60.120.260">
    <property type="entry name" value="Galactose-binding domain-like"/>
    <property type="match status" value="1"/>
</dbReference>
<dbReference type="InterPro" id="IPR013783">
    <property type="entry name" value="Ig-like_fold"/>
</dbReference>
<dbReference type="EMBL" id="DVHF01000135">
    <property type="protein sequence ID" value="HIR58128.1"/>
    <property type="molecule type" value="Genomic_DNA"/>
</dbReference>
<dbReference type="Gene3D" id="2.60.40.10">
    <property type="entry name" value="Immunoglobulins"/>
    <property type="match status" value="3"/>
</dbReference>
<dbReference type="InterPro" id="IPR051913">
    <property type="entry name" value="GH2_Domain-Containing"/>
</dbReference>
<dbReference type="InterPro" id="IPR017853">
    <property type="entry name" value="GH"/>
</dbReference>
<evidence type="ECO:0000256" key="1">
    <source>
        <dbReference type="ARBA" id="ARBA00007401"/>
    </source>
</evidence>
<gene>
    <name evidence="8" type="ORF">IAA54_10725</name>
</gene>
<dbReference type="PRINTS" id="PR00132">
    <property type="entry name" value="GLHYDRLASE2"/>
</dbReference>
<dbReference type="InterPro" id="IPR006102">
    <property type="entry name" value="Ig-like_GH2"/>
</dbReference>
<feature type="domain" description="Glycoside hydrolase family 2" evidence="7">
    <location>
        <begin position="695"/>
        <end position="794"/>
    </location>
</feature>
<keyword evidence="3" id="KW-0326">Glycosidase</keyword>
<dbReference type="Pfam" id="PF02836">
    <property type="entry name" value="Glyco_hydro_2_C"/>
    <property type="match status" value="1"/>
</dbReference>
<dbReference type="InterPro" id="IPR008979">
    <property type="entry name" value="Galactose-bd-like_sf"/>
</dbReference>
<feature type="domain" description="Glycoside hydrolase family 2 catalytic" evidence="5">
    <location>
        <begin position="279"/>
        <end position="437"/>
    </location>
</feature>
<organism evidence="8 9">
    <name type="scientific">Candidatus Gallacutalibacter pullicola</name>
    <dbReference type="NCBI Taxonomy" id="2840830"/>
    <lineage>
        <taxon>Bacteria</taxon>
        <taxon>Bacillati</taxon>
        <taxon>Bacillota</taxon>
        <taxon>Clostridia</taxon>
        <taxon>Eubacteriales</taxon>
        <taxon>Candidatus Gallacutalibacter</taxon>
    </lineage>
</organism>
<dbReference type="GO" id="GO:0005975">
    <property type="term" value="P:carbohydrate metabolic process"/>
    <property type="evidence" value="ECO:0007669"/>
    <property type="project" value="InterPro"/>
</dbReference>
<evidence type="ECO:0000256" key="3">
    <source>
        <dbReference type="ARBA" id="ARBA00023295"/>
    </source>
</evidence>
<keyword evidence="2" id="KW-0378">Hydrolase</keyword>
<dbReference type="Pfam" id="PF16355">
    <property type="entry name" value="DUF4982"/>
    <property type="match status" value="1"/>
</dbReference>
<dbReference type="SUPFAM" id="SSF49785">
    <property type="entry name" value="Galactose-binding domain-like"/>
    <property type="match status" value="1"/>
</dbReference>
<comment type="similarity">
    <text evidence="1">Belongs to the glycosyl hydrolase 2 family.</text>
</comment>
<evidence type="ECO:0000259" key="5">
    <source>
        <dbReference type="Pfam" id="PF02836"/>
    </source>
</evidence>
<evidence type="ECO:0000256" key="2">
    <source>
        <dbReference type="ARBA" id="ARBA00022801"/>
    </source>
</evidence>
<protein>
    <submittedName>
        <fullName evidence="8">DUF4982 domain-containing protein</fullName>
    </submittedName>
</protein>
<dbReference type="Gene3D" id="3.20.20.80">
    <property type="entry name" value="Glycosidases"/>
    <property type="match status" value="1"/>
</dbReference>
<dbReference type="AlphaFoldDB" id="A0A9D1DSF0"/>
<dbReference type="SUPFAM" id="SSF51445">
    <property type="entry name" value="(Trans)glycosidases"/>
    <property type="match status" value="1"/>
</dbReference>
<dbReference type="Pfam" id="PF18565">
    <property type="entry name" value="Glyco_hydro2_C5"/>
    <property type="match status" value="1"/>
</dbReference>
<dbReference type="InterPro" id="IPR006103">
    <property type="entry name" value="Glyco_hydro_2_cat"/>
</dbReference>
<feature type="domain" description="Glycoside hydrolase family 2 immunoglobulin-like beta-sandwich" evidence="4">
    <location>
        <begin position="166"/>
        <end position="269"/>
    </location>
</feature>
<dbReference type="PANTHER" id="PTHR42732:SF1">
    <property type="entry name" value="BETA-MANNOSIDASE"/>
    <property type="match status" value="1"/>
</dbReference>
<dbReference type="SUPFAM" id="SSF49303">
    <property type="entry name" value="beta-Galactosidase/glucuronidase domain"/>
    <property type="match status" value="1"/>
</dbReference>
<evidence type="ECO:0000259" key="6">
    <source>
        <dbReference type="Pfam" id="PF16355"/>
    </source>
</evidence>
<dbReference type="Proteomes" id="UP000886785">
    <property type="component" value="Unassembled WGS sequence"/>
</dbReference>
<accession>A0A9D1DSF0</accession>
<evidence type="ECO:0000313" key="9">
    <source>
        <dbReference type="Proteomes" id="UP000886785"/>
    </source>
</evidence>
<name>A0A9D1DSF0_9FIRM</name>
<dbReference type="GO" id="GO:0004553">
    <property type="term" value="F:hydrolase activity, hydrolyzing O-glycosyl compounds"/>
    <property type="evidence" value="ECO:0007669"/>
    <property type="project" value="InterPro"/>
</dbReference>
<dbReference type="Pfam" id="PF00703">
    <property type="entry name" value="Glyco_hydro_2"/>
    <property type="match status" value="1"/>
</dbReference>
<reference evidence="8" key="1">
    <citation type="submission" date="2020-10" db="EMBL/GenBank/DDBJ databases">
        <authorList>
            <person name="Gilroy R."/>
        </authorList>
    </citation>
    <scope>NUCLEOTIDE SEQUENCE</scope>
    <source>
        <strain evidence="8">ChiSjej1B19-7085</strain>
    </source>
</reference>
<feature type="domain" description="DUF4982" evidence="6">
    <location>
        <begin position="626"/>
        <end position="680"/>
    </location>
</feature>